<comment type="caution">
    <text evidence="2">The sequence shown here is derived from an EMBL/GenBank/DDBJ whole genome shotgun (WGS) entry which is preliminary data.</text>
</comment>
<gene>
    <name evidence="2" type="ORF">CUK51_05335</name>
</gene>
<keyword evidence="1" id="KW-0472">Membrane</keyword>
<dbReference type="EMBL" id="AAKRQG010000003">
    <property type="protein sequence ID" value="ECU9740500.1"/>
    <property type="molecule type" value="Genomic_DNA"/>
</dbReference>
<proteinExistence type="predicted"/>
<protein>
    <submittedName>
        <fullName evidence="2">Uncharacterized protein</fullName>
    </submittedName>
</protein>
<dbReference type="AlphaFoldDB" id="A0A607S007"/>
<organism evidence="2">
    <name type="scientific">Salmonella enterica</name>
    <name type="common">Salmonella choleraesuis</name>
    <dbReference type="NCBI Taxonomy" id="28901"/>
    <lineage>
        <taxon>Bacteria</taxon>
        <taxon>Pseudomonadati</taxon>
        <taxon>Pseudomonadota</taxon>
        <taxon>Gammaproteobacteria</taxon>
        <taxon>Enterobacterales</taxon>
        <taxon>Enterobacteriaceae</taxon>
        <taxon>Salmonella</taxon>
    </lineage>
</organism>
<name>A0A607S007_SALER</name>
<sequence>MSGFFVYQFWSGDEMAVEIAAQCEWLNLLTSGTLVPASAFVAIGLFILREWLDWRRKSRARKAEIRALKQIFARECQLAWSICLQIKGICERFAPYEGPTMDACPFNFSTTTTTAGKVRYIITENGNPGSGGALSKPSVSTFSKHLYDISKLDDDFYEKAYSAYTSVIELKHFYDSLVDSEDTSRLLNINTAMIGFSGYALKGTAQIELNLKALYKYCAEKELTEGLLR</sequence>
<evidence type="ECO:0000313" key="2">
    <source>
        <dbReference type="EMBL" id="ECU9740500.1"/>
    </source>
</evidence>
<keyword evidence="1" id="KW-0812">Transmembrane</keyword>
<keyword evidence="1" id="KW-1133">Transmembrane helix</keyword>
<reference evidence="2" key="1">
    <citation type="submission" date="2018-07" db="EMBL/GenBank/DDBJ databases">
        <authorList>
            <consortium name="PulseNet: The National Subtyping Network for Foodborne Disease Surveillance"/>
            <person name="Tarr C.L."/>
            <person name="Trees E."/>
            <person name="Katz L.S."/>
            <person name="Carleton-Romer H.A."/>
            <person name="Stroika S."/>
            <person name="Kucerova Z."/>
            <person name="Roache K.F."/>
            <person name="Sabol A.L."/>
            <person name="Besser J."/>
            <person name="Gerner-Smidt P."/>
        </authorList>
    </citation>
    <scope>NUCLEOTIDE SEQUENCE</scope>
    <source>
        <strain evidence="2">PNUSAS024974</strain>
    </source>
</reference>
<accession>A0A607S007</accession>
<evidence type="ECO:0000256" key="1">
    <source>
        <dbReference type="SAM" id="Phobius"/>
    </source>
</evidence>
<feature type="transmembrane region" description="Helical" evidence="1">
    <location>
        <begin position="34"/>
        <end position="52"/>
    </location>
</feature>